<keyword evidence="6 9" id="KW-1133">Transmembrane helix</keyword>
<feature type="transmembrane region" description="Helical" evidence="9">
    <location>
        <begin position="135"/>
        <end position="153"/>
    </location>
</feature>
<reference evidence="10 11" key="1">
    <citation type="submission" date="2019-03" db="EMBL/GenBank/DDBJ databases">
        <title>Genome Sequencing and Assembly of Various Microbes Isolated from Partially Reclaimed Soil and Acid Mine Drainage (AMD) Site.</title>
        <authorList>
            <person name="Steinbock B."/>
            <person name="Bechtold R."/>
            <person name="Sevigny J.L."/>
            <person name="Thomas D."/>
            <person name="Cuthill L.R."/>
            <person name="Aveiro Johannsen E.J."/>
            <person name="Thomas K."/>
            <person name="Ghosh A."/>
        </authorList>
    </citation>
    <scope>NUCLEOTIDE SEQUENCE [LARGE SCALE GENOMIC DNA]</scope>
    <source>
        <strain evidence="10 11">S-A1</strain>
    </source>
</reference>
<name>A0A4R5XQC9_9MICC</name>
<dbReference type="PANTHER" id="PTHR32196:SF71">
    <property type="entry name" value="AUTOINDUCER 2 IMPORT SYSTEM PERMEASE PROTEIN LSRD"/>
    <property type="match status" value="1"/>
</dbReference>
<dbReference type="Proteomes" id="UP000294621">
    <property type="component" value="Unassembled WGS sequence"/>
</dbReference>
<keyword evidence="5 9" id="KW-0812">Transmembrane</keyword>
<dbReference type="OrthoDB" id="9808136at2"/>
<evidence type="ECO:0000256" key="3">
    <source>
        <dbReference type="ARBA" id="ARBA00022475"/>
    </source>
</evidence>
<organism evidence="10 11">
    <name type="scientific">Arthrobacter nitrophenolicus</name>
    <dbReference type="NCBI Taxonomy" id="683150"/>
    <lineage>
        <taxon>Bacteria</taxon>
        <taxon>Bacillati</taxon>
        <taxon>Actinomycetota</taxon>
        <taxon>Actinomycetes</taxon>
        <taxon>Micrococcales</taxon>
        <taxon>Micrococcaceae</taxon>
        <taxon>Arthrobacter</taxon>
    </lineage>
</organism>
<keyword evidence="4" id="KW-0997">Cell inner membrane</keyword>
<dbReference type="InterPro" id="IPR001851">
    <property type="entry name" value="ABC_transp_permease"/>
</dbReference>
<accession>A0A4R5XQC9</accession>
<evidence type="ECO:0000313" key="10">
    <source>
        <dbReference type="EMBL" id="TDL33744.1"/>
    </source>
</evidence>
<dbReference type="GO" id="GO:0022857">
    <property type="term" value="F:transmembrane transporter activity"/>
    <property type="evidence" value="ECO:0007669"/>
    <property type="project" value="InterPro"/>
</dbReference>
<feature type="transmembrane region" description="Helical" evidence="9">
    <location>
        <begin position="27"/>
        <end position="48"/>
    </location>
</feature>
<evidence type="ECO:0000313" key="11">
    <source>
        <dbReference type="Proteomes" id="UP000294621"/>
    </source>
</evidence>
<dbReference type="Pfam" id="PF02653">
    <property type="entry name" value="BPD_transp_2"/>
    <property type="match status" value="1"/>
</dbReference>
<comment type="caution">
    <text evidence="10">The sequence shown here is derived from an EMBL/GenBank/DDBJ whole genome shotgun (WGS) entry which is preliminary data.</text>
</comment>
<evidence type="ECO:0000256" key="8">
    <source>
        <dbReference type="ARBA" id="ARBA00039381"/>
    </source>
</evidence>
<keyword evidence="2" id="KW-0813">Transport</keyword>
<protein>
    <recommendedName>
        <fullName evidence="8">Autoinducer 2 import system permease protein LsrD</fullName>
    </recommendedName>
</protein>
<dbReference type="AlphaFoldDB" id="A0A4R5XQC9"/>
<feature type="transmembrane region" description="Helical" evidence="9">
    <location>
        <begin position="104"/>
        <end position="128"/>
    </location>
</feature>
<dbReference type="GO" id="GO:0005886">
    <property type="term" value="C:plasma membrane"/>
    <property type="evidence" value="ECO:0007669"/>
    <property type="project" value="UniProtKB-SubCell"/>
</dbReference>
<proteinExistence type="predicted"/>
<sequence>MSAITNSFSLTRPQWGSRSPLDFIREYFVYIALVGLVLFFSIASPVFFSVQNFANVGRQTAIVSIIAVGVTLVIVNAQIDLSVGSVFALSGMASALALQHISNFWVLGALAAISVGVLFGFVNGLLTVKLGIPSFLVTLGMLGVARGIALLITDTRPVIIANRPYFSIFGDSNILGVPIAVVWTIVIVALGFLLLHKSVFGLRVFATGGNPQAARFTGVKTHRTVILSFVITGALVGLASLLFTGIAHAARPDVGVGLELDVIAAVILGGVSLFGGRGTVIGALAGSLIIGMMNNGLVLMGVDSSVQQIIKGAIIIAAVSLSKK</sequence>
<evidence type="ECO:0000256" key="4">
    <source>
        <dbReference type="ARBA" id="ARBA00022519"/>
    </source>
</evidence>
<dbReference type="EMBL" id="SMZQ01000010">
    <property type="protein sequence ID" value="TDL33744.1"/>
    <property type="molecule type" value="Genomic_DNA"/>
</dbReference>
<dbReference type="RefSeq" id="WP_133351275.1">
    <property type="nucleotide sequence ID" value="NZ_SMZQ01000010.1"/>
</dbReference>
<keyword evidence="7 9" id="KW-0472">Membrane</keyword>
<evidence type="ECO:0000256" key="2">
    <source>
        <dbReference type="ARBA" id="ARBA00022448"/>
    </source>
</evidence>
<feature type="transmembrane region" description="Helical" evidence="9">
    <location>
        <begin position="173"/>
        <end position="195"/>
    </location>
</feature>
<gene>
    <name evidence="10" type="ORF">E2R57_17755</name>
</gene>
<evidence type="ECO:0000256" key="9">
    <source>
        <dbReference type="SAM" id="Phobius"/>
    </source>
</evidence>
<evidence type="ECO:0000256" key="7">
    <source>
        <dbReference type="ARBA" id="ARBA00023136"/>
    </source>
</evidence>
<dbReference type="PANTHER" id="PTHR32196">
    <property type="entry name" value="ABC TRANSPORTER PERMEASE PROTEIN YPHD-RELATED-RELATED"/>
    <property type="match status" value="1"/>
</dbReference>
<dbReference type="CDD" id="cd06579">
    <property type="entry name" value="TM_PBP1_transp_AraH_like"/>
    <property type="match status" value="1"/>
</dbReference>
<feature type="transmembrane region" description="Helical" evidence="9">
    <location>
        <begin position="60"/>
        <end position="79"/>
    </location>
</feature>
<comment type="subcellular location">
    <subcellularLocation>
        <location evidence="1">Cell membrane</location>
        <topology evidence="1">Multi-pass membrane protein</topology>
    </subcellularLocation>
</comment>
<evidence type="ECO:0000256" key="1">
    <source>
        <dbReference type="ARBA" id="ARBA00004651"/>
    </source>
</evidence>
<evidence type="ECO:0000256" key="5">
    <source>
        <dbReference type="ARBA" id="ARBA00022692"/>
    </source>
</evidence>
<evidence type="ECO:0000256" key="6">
    <source>
        <dbReference type="ARBA" id="ARBA00022989"/>
    </source>
</evidence>
<feature type="transmembrane region" description="Helical" evidence="9">
    <location>
        <begin position="225"/>
        <end position="250"/>
    </location>
</feature>
<keyword evidence="3" id="KW-1003">Cell membrane</keyword>
<feature type="transmembrane region" description="Helical" evidence="9">
    <location>
        <begin position="262"/>
        <end position="290"/>
    </location>
</feature>